<dbReference type="PANTHER" id="PTHR16057">
    <property type="entry name" value="WINS1, 2 PROTEIN"/>
    <property type="match status" value="1"/>
</dbReference>
<dbReference type="Pfam" id="PF14695">
    <property type="entry name" value="LINES_C"/>
    <property type="match status" value="1"/>
</dbReference>
<protein>
    <recommendedName>
        <fullName evidence="1">Protein Lines C-terminal domain-containing protein</fullName>
    </recommendedName>
</protein>
<dbReference type="Proteomes" id="UP000077202">
    <property type="component" value="Unassembled WGS sequence"/>
</dbReference>
<feature type="domain" description="Protein Lines C-terminal" evidence="1">
    <location>
        <begin position="703"/>
        <end position="733"/>
    </location>
</feature>
<name>A0A176VU68_MARPO</name>
<accession>A0A176VU68</accession>
<dbReference type="InterPro" id="IPR024875">
    <property type="entry name" value="Protein_Lines"/>
</dbReference>
<comment type="caution">
    <text evidence="2">The sequence shown here is derived from an EMBL/GenBank/DDBJ whole genome shotgun (WGS) entry which is preliminary data.</text>
</comment>
<dbReference type="PANTHER" id="PTHR16057:SF1">
    <property type="entry name" value="PROTEIN LINES HOMOLOG 1"/>
    <property type="match status" value="1"/>
</dbReference>
<keyword evidence="3" id="KW-1185">Reference proteome</keyword>
<dbReference type="InterPro" id="IPR029415">
    <property type="entry name" value="Lines_C"/>
</dbReference>
<reference evidence="2" key="1">
    <citation type="submission" date="2016-03" db="EMBL/GenBank/DDBJ databases">
        <title>Mechanisms controlling the formation of the plant cell surface in tip-growing cells are functionally conserved among land plants.</title>
        <authorList>
            <person name="Honkanen S."/>
            <person name="Jones V.A."/>
            <person name="Morieri G."/>
            <person name="Champion C."/>
            <person name="Hetherington A.J."/>
            <person name="Kelly S."/>
            <person name="Saint-Marcoux D."/>
            <person name="Proust H."/>
            <person name="Prescott H."/>
            <person name="Dolan L."/>
        </authorList>
    </citation>
    <scope>NUCLEOTIDE SEQUENCE [LARGE SCALE GENOMIC DNA]</scope>
    <source>
        <tissue evidence="2">Whole gametophyte</tissue>
    </source>
</reference>
<dbReference type="EMBL" id="LVLJ01002613">
    <property type="protein sequence ID" value="OAE24350.1"/>
    <property type="molecule type" value="Genomic_DNA"/>
</dbReference>
<sequence length="744" mass="84359">MDDKDLEKFTNTHAAIADSRSGMTEFKRFAETPSSSFISENSQEARKLLENSQNTESEAFNLRQFRIRARSNRNDEVEIAQVRASDKEDENSFGIKFMMGLLKSPNQVLAYAAVKTLVALSDYLRKKKRDLWPSFLLALWKDAQCWASCPDPSLLKEVQVYGKLFLRNGKSEPNTPAHEDACLLATSNTLQALHQSLKRCLKSSDENIEDEPLPRLNAENLEVFLCMLTTRMSKLTNAICIAEEQKEAGEQLSKPCSKPTMSRLTRELSLGALLRLLCTGSGMLTLISDPENQNDVTRGAYLNMSLALIPVISSSALPPHKNCSGRSCISTYLRHKLLMFMLKLSKWFDIKPSLGSSCYTFLRFHGSDLLEFSLQDYDERNNFLNESPFAESLLVSLKTEPSAVPSVRRLQRRALLILLRIAHATYRKAHTDRVSDNAQPGVVLPAKRSWEELTLQCSCDLPSRVYLRDWMDRQYQLGVSGFPKEFAQPTEICASVKQLSNSFIQLYVEEDDLLLMTMLQLADMQFLSSVFMCPKHPKEDMFCRIAVEAFRPSRLIHAFLAAINFDYATIEKLLISKTSGVLCLTYLLRSLRHISDSWPDFVHASPWSNADKHCANRGHGLKECTVNSHTMRCKLCSYQQMCSHGVVPYDDVVIHNYMNLKRNAAEQHGRCWCDCNGDDTADNAGNERVHLPNYFLGKAADFLQGLKNRVEDLHSHALFPYNPTPLLSRLKVVVDLLRPYSTTQ</sequence>
<gene>
    <name evidence="2" type="ORF">AXG93_4343s1170</name>
</gene>
<proteinExistence type="predicted"/>
<evidence type="ECO:0000313" key="3">
    <source>
        <dbReference type="Proteomes" id="UP000077202"/>
    </source>
</evidence>
<evidence type="ECO:0000313" key="2">
    <source>
        <dbReference type="EMBL" id="OAE24350.1"/>
    </source>
</evidence>
<organism evidence="2 3">
    <name type="scientific">Marchantia polymorpha subsp. ruderalis</name>
    <dbReference type="NCBI Taxonomy" id="1480154"/>
    <lineage>
        <taxon>Eukaryota</taxon>
        <taxon>Viridiplantae</taxon>
        <taxon>Streptophyta</taxon>
        <taxon>Embryophyta</taxon>
        <taxon>Marchantiophyta</taxon>
        <taxon>Marchantiopsida</taxon>
        <taxon>Marchantiidae</taxon>
        <taxon>Marchantiales</taxon>
        <taxon>Marchantiaceae</taxon>
        <taxon>Marchantia</taxon>
    </lineage>
</organism>
<dbReference type="AlphaFoldDB" id="A0A176VU68"/>
<evidence type="ECO:0000259" key="1">
    <source>
        <dbReference type="Pfam" id="PF14695"/>
    </source>
</evidence>